<evidence type="ECO:0000313" key="7">
    <source>
        <dbReference type="EMBL" id="PIP53337.1"/>
    </source>
</evidence>
<feature type="compositionally biased region" description="Basic residues" evidence="6">
    <location>
        <begin position="134"/>
        <end position="144"/>
    </location>
</feature>
<sequence>MEETKTQTTKKTVKDILIALGRRKTATARVKLNLNEKGNIEVNGMRIEEYFPGELNQAKYLEPLRTCNVIGKYKIDITVNGSGKDAQMGAVIHGLSRVLVKLDSEKFKSILKKRNFLTRDSRVRQRRQAGMGGKSRRQRQSPRR</sequence>
<dbReference type="PANTHER" id="PTHR21569:SF1">
    <property type="entry name" value="SMALL RIBOSOMAL SUBUNIT PROTEIN US9M"/>
    <property type="match status" value="1"/>
</dbReference>
<comment type="caution">
    <text evidence="7">The sequence shown here is derived from an EMBL/GenBank/DDBJ whole genome shotgun (WGS) entry which is preliminary data.</text>
</comment>
<dbReference type="InterPro" id="IPR014721">
    <property type="entry name" value="Ribsml_uS5_D2-typ_fold_subgr"/>
</dbReference>
<evidence type="ECO:0000256" key="1">
    <source>
        <dbReference type="ARBA" id="ARBA00005251"/>
    </source>
</evidence>
<dbReference type="GO" id="GO:0003723">
    <property type="term" value="F:RNA binding"/>
    <property type="evidence" value="ECO:0007669"/>
    <property type="project" value="TreeGrafter"/>
</dbReference>
<comment type="similarity">
    <text evidence="1">Belongs to the universal ribosomal protein uS9 family.</text>
</comment>
<evidence type="ECO:0000256" key="6">
    <source>
        <dbReference type="SAM" id="MobiDB-lite"/>
    </source>
</evidence>
<dbReference type="Proteomes" id="UP000229459">
    <property type="component" value="Unassembled WGS sequence"/>
</dbReference>
<keyword evidence="3" id="KW-0687">Ribonucleoprotein</keyword>
<dbReference type="GO" id="GO:0022627">
    <property type="term" value="C:cytosolic small ribosomal subunit"/>
    <property type="evidence" value="ECO:0007669"/>
    <property type="project" value="TreeGrafter"/>
</dbReference>
<evidence type="ECO:0000256" key="2">
    <source>
        <dbReference type="ARBA" id="ARBA00022980"/>
    </source>
</evidence>
<protein>
    <recommendedName>
        <fullName evidence="4">Small ribosomal subunit protein uS9</fullName>
    </recommendedName>
    <alternativeName>
        <fullName evidence="5">30S ribosomal protein S9</fullName>
    </alternativeName>
</protein>
<dbReference type="InterPro" id="IPR000754">
    <property type="entry name" value="Ribosomal_uS9"/>
</dbReference>
<organism evidence="7 8">
    <name type="scientific">Candidatus Beckwithbacteria bacterium CG23_combo_of_CG06-09_8_20_14_all_34_8</name>
    <dbReference type="NCBI Taxonomy" id="1974497"/>
    <lineage>
        <taxon>Bacteria</taxon>
        <taxon>Candidatus Beckwithiibacteriota</taxon>
    </lineage>
</organism>
<evidence type="ECO:0000256" key="5">
    <source>
        <dbReference type="ARBA" id="ARBA00035523"/>
    </source>
</evidence>
<dbReference type="AlphaFoldDB" id="A0A2H0B6R2"/>
<gene>
    <name evidence="7" type="primary">rpsI</name>
    <name evidence="7" type="ORF">COX08_01380</name>
</gene>
<evidence type="ECO:0000313" key="8">
    <source>
        <dbReference type="Proteomes" id="UP000229459"/>
    </source>
</evidence>
<evidence type="ECO:0000256" key="4">
    <source>
        <dbReference type="ARBA" id="ARBA00035259"/>
    </source>
</evidence>
<proteinExistence type="inferred from homology"/>
<dbReference type="Pfam" id="PF00380">
    <property type="entry name" value="Ribosomal_S9"/>
    <property type="match status" value="1"/>
</dbReference>
<dbReference type="GO" id="GO:0006412">
    <property type="term" value="P:translation"/>
    <property type="evidence" value="ECO:0007669"/>
    <property type="project" value="InterPro"/>
</dbReference>
<keyword evidence="2 7" id="KW-0689">Ribosomal protein</keyword>
<name>A0A2H0B6R2_9BACT</name>
<dbReference type="Gene3D" id="3.30.230.10">
    <property type="match status" value="1"/>
</dbReference>
<evidence type="ECO:0000256" key="3">
    <source>
        <dbReference type="ARBA" id="ARBA00023274"/>
    </source>
</evidence>
<dbReference type="EMBL" id="PCSR01000033">
    <property type="protein sequence ID" value="PIP53337.1"/>
    <property type="molecule type" value="Genomic_DNA"/>
</dbReference>
<feature type="region of interest" description="Disordered" evidence="6">
    <location>
        <begin position="121"/>
        <end position="144"/>
    </location>
</feature>
<accession>A0A2H0B6R2</accession>
<reference evidence="7 8" key="1">
    <citation type="submission" date="2017-09" db="EMBL/GenBank/DDBJ databases">
        <title>Depth-based differentiation of microbial function through sediment-hosted aquifers and enrichment of novel symbionts in the deep terrestrial subsurface.</title>
        <authorList>
            <person name="Probst A.J."/>
            <person name="Ladd B."/>
            <person name="Jarett J.K."/>
            <person name="Geller-Mcgrath D.E."/>
            <person name="Sieber C.M."/>
            <person name="Emerson J.B."/>
            <person name="Anantharaman K."/>
            <person name="Thomas B.C."/>
            <person name="Malmstrom R."/>
            <person name="Stieglmeier M."/>
            <person name="Klingl A."/>
            <person name="Woyke T."/>
            <person name="Ryan C.M."/>
            <person name="Banfield J.F."/>
        </authorList>
    </citation>
    <scope>NUCLEOTIDE SEQUENCE [LARGE SCALE GENOMIC DNA]</scope>
    <source>
        <strain evidence="7">CG23_combo_of_CG06-09_8_20_14_all_34_8</strain>
    </source>
</reference>
<dbReference type="PANTHER" id="PTHR21569">
    <property type="entry name" value="RIBOSOMAL PROTEIN S9"/>
    <property type="match status" value="1"/>
</dbReference>
<dbReference type="SUPFAM" id="SSF54211">
    <property type="entry name" value="Ribosomal protein S5 domain 2-like"/>
    <property type="match status" value="1"/>
</dbReference>
<dbReference type="GO" id="GO:0003735">
    <property type="term" value="F:structural constituent of ribosome"/>
    <property type="evidence" value="ECO:0007669"/>
    <property type="project" value="InterPro"/>
</dbReference>
<dbReference type="InterPro" id="IPR020568">
    <property type="entry name" value="Ribosomal_Su5_D2-typ_SF"/>
</dbReference>